<dbReference type="Gene3D" id="3.30.70.270">
    <property type="match status" value="2"/>
</dbReference>
<dbReference type="Pfam" id="PF17917">
    <property type="entry name" value="RT_RNaseH"/>
    <property type="match status" value="1"/>
</dbReference>
<dbReference type="EMBL" id="CABIJS010000566">
    <property type="protein sequence ID" value="VUZ53738.1"/>
    <property type="molecule type" value="Genomic_DNA"/>
</dbReference>
<keyword evidence="8" id="KW-0695">RNA-directed DNA polymerase</keyword>
<dbReference type="InterPro" id="IPR043128">
    <property type="entry name" value="Rev_trsase/Diguanyl_cyclase"/>
</dbReference>
<dbReference type="GO" id="GO:0004519">
    <property type="term" value="F:endonuclease activity"/>
    <property type="evidence" value="ECO:0007669"/>
    <property type="project" value="UniProtKB-KW"/>
</dbReference>
<evidence type="ECO:0000256" key="3">
    <source>
        <dbReference type="ARBA" id="ARBA00022695"/>
    </source>
</evidence>
<keyword evidence="6" id="KW-0255">Endonuclease</keyword>
<feature type="region of interest" description="Disordered" evidence="9">
    <location>
        <begin position="75"/>
        <end position="99"/>
    </location>
</feature>
<evidence type="ECO:0000256" key="7">
    <source>
        <dbReference type="ARBA" id="ARBA00022801"/>
    </source>
</evidence>
<protein>
    <recommendedName>
        <fullName evidence="10">Reverse transcriptase RNase H-like domain-containing protein</fullName>
    </recommendedName>
</protein>
<evidence type="ECO:0000256" key="6">
    <source>
        <dbReference type="ARBA" id="ARBA00022759"/>
    </source>
</evidence>
<name>A0A564Z4A9_HYMDI</name>
<evidence type="ECO:0000313" key="11">
    <source>
        <dbReference type="EMBL" id="VUZ53738.1"/>
    </source>
</evidence>
<feature type="compositionally biased region" description="Low complexity" evidence="9">
    <location>
        <begin position="427"/>
        <end position="439"/>
    </location>
</feature>
<keyword evidence="7" id="KW-0378">Hydrolase</keyword>
<reference evidence="11 12" key="1">
    <citation type="submission" date="2019-07" db="EMBL/GenBank/DDBJ databases">
        <authorList>
            <person name="Jastrzebski P J."/>
            <person name="Paukszto L."/>
            <person name="Jastrzebski P J."/>
        </authorList>
    </citation>
    <scope>NUCLEOTIDE SEQUENCE [LARGE SCALE GENOMIC DNA]</scope>
    <source>
        <strain evidence="11 12">WMS-il1</strain>
    </source>
</reference>
<keyword evidence="4" id="KW-0540">Nuclease</keyword>
<keyword evidence="5" id="KW-0064">Aspartyl protease</keyword>
<dbReference type="AlphaFoldDB" id="A0A564Z4A9"/>
<dbReference type="InterPro" id="IPR051320">
    <property type="entry name" value="Viral_Replic_Matur_Polypro"/>
</dbReference>
<evidence type="ECO:0000256" key="1">
    <source>
        <dbReference type="ARBA" id="ARBA00022670"/>
    </source>
</evidence>
<evidence type="ECO:0000256" key="5">
    <source>
        <dbReference type="ARBA" id="ARBA00022750"/>
    </source>
</evidence>
<feature type="region of interest" description="Disordered" evidence="9">
    <location>
        <begin position="427"/>
        <end position="448"/>
    </location>
</feature>
<evidence type="ECO:0000259" key="10">
    <source>
        <dbReference type="Pfam" id="PF17917"/>
    </source>
</evidence>
<dbReference type="GO" id="GO:0003964">
    <property type="term" value="F:RNA-directed DNA polymerase activity"/>
    <property type="evidence" value="ECO:0007669"/>
    <property type="project" value="UniProtKB-KW"/>
</dbReference>
<evidence type="ECO:0000256" key="2">
    <source>
        <dbReference type="ARBA" id="ARBA00022679"/>
    </source>
</evidence>
<keyword evidence="12" id="KW-1185">Reference proteome</keyword>
<dbReference type="Proteomes" id="UP000321570">
    <property type="component" value="Unassembled WGS sequence"/>
</dbReference>
<dbReference type="InterPro" id="IPR041373">
    <property type="entry name" value="RT_RNaseH"/>
</dbReference>
<organism evidence="11 12">
    <name type="scientific">Hymenolepis diminuta</name>
    <name type="common">Rat tapeworm</name>
    <dbReference type="NCBI Taxonomy" id="6216"/>
    <lineage>
        <taxon>Eukaryota</taxon>
        <taxon>Metazoa</taxon>
        <taxon>Spiralia</taxon>
        <taxon>Lophotrochozoa</taxon>
        <taxon>Platyhelminthes</taxon>
        <taxon>Cestoda</taxon>
        <taxon>Eucestoda</taxon>
        <taxon>Cyclophyllidea</taxon>
        <taxon>Hymenolepididae</taxon>
        <taxon>Hymenolepis</taxon>
    </lineage>
</organism>
<feature type="domain" description="Reverse transcriptase RNase H-like" evidence="10">
    <location>
        <begin position="272"/>
        <end position="351"/>
    </location>
</feature>
<evidence type="ECO:0000256" key="4">
    <source>
        <dbReference type="ARBA" id="ARBA00022722"/>
    </source>
</evidence>
<dbReference type="GO" id="GO:0004190">
    <property type="term" value="F:aspartic-type endopeptidase activity"/>
    <property type="evidence" value="ECO:0007669"/>
    <property type="project" value="UniProtKB-KW"/>
</dbReference>
<sequence>MFQHAFSVLPTDVAAQIIDIVNKAPEDNSYDTFKRTVISRLSDSQEKLEARTPSLLTAQQPDVLTEVVEKLEPLVPDVSSQPGDKQRPRFSKQSDNSPKHRNQICYYHRMYGDDARKCQPGCKYPMNGTFNPQGNFTAGQYGRRLILAITSVASFILRNTVQSFQRFMNQVFYSLDFVFAYIDDALIISSNPEEHKMHLRQIEIDFPGHCLNKFDISPLPEKAQPVMDYSIPYSVKSLRRFLGMVNYYAGFIPNSAQILQPLTDLFKRVTRLVLKTDASQVEERAVLQQIVNGEIQPLSFFSRKLTPTETRFSTFDRELLAIYLAVKHFRHILEGRQFTILTEHKPLTLAKHPQIVILPDECRKKLLQPPYYGPFKALERKPKYIILDHSGKRESLSIDQLKLAYLELFDVNPKPSPIVFPDNVQTSTSRVQSSSQGTVKSTTSPSCASRHELSRTRCVQRITLPSRLADYVQ</sequence>
<dbReference type="GO" id="GO:0006508">
    <property type="term" value="P:proteolysis"/>
    <property type="evidence" value="ECO:0007669"/>
    <property type="project" value="UniProtKB-KW"/>
</dbReference>
<gene>
    <name evidence="11" type="ORF">WMSIL1_LOCUS11987</name>
</gene>
<dbReference type="SUPFAM" id="SSF56672">
    <property type="entry name" value="DNA/RNA polymerases"/>
    <property type="match status" value="1"/>
</dbReference>
<keyword evidence="2" id="KW-0808">Transferase</keyword>
<keyword evidence="3" id="KW-0548">Nucleotidyltransferase</keyword>
<evidence type="ECO:0000313" key="12">
    <source>
        <dbReference type="Proteomes" id="UP000321570"/>
    </source>
</evidence>
<accession>A0A564Z4A9</accession>
<keyword evidence="1" id="KW-0645">Protease</keyword>
<evidence type="ECO:0000256" key="8">
    <source>
        <dbReference type="ARBA" id="ARBA00022918"/>
    </source>
</evidence>
<proteinExistence type="predicted"/>
<dbReference type="CDD" id="cd09274">
    <property type="entry name" value="RNase_HI_RT_Ty3"/>
    <property type="match status" value="1"/>
</dbReference>
<dbReference type="InterPro" id="IPR043502">
    <property type="entry name" value="DNA/RNA_pol_sf"/>
</dbReference>
<dbReference type="PANTHER" id="PTHR33064">
    <property type="entry name" value="POL PROTEIN"/>
    <property type="match status" value="1"/>
</dbReference>
<evidence type="ECO:0000256" key="9">
    <source>
        <dbReference type="SAM" id="MobiDB-lite"/>
    </source>
</evidence>
<dbReference type="PANTHER" id="PTHR33064:SF37">
    <property type="entry name" value="RIBONUCLEASE H"/>
    <property type="match status" value="1"/>
</dbReference>